<organism evidence="8">
    <name type="scientific">uncultured spirochete</name>
    <dbReference type="NCBI Taxonomy" id="156406"/>
    <lineage>
        <taxon>Bacteria</taxon>
        <taxon>Pseudomonadati</taxon>
        <taxon>Spirochaetota</taxon>
        <taxon>Spirochaetia</taxon>
        <taxon>Spirochaetales</taxon>
        <taxon>environmental samples</taxon>
    </lineage>
</organism>
<dbReference type="NCBIfam" id="TIGR00060">
    <property type="entry name" value="L18_bact"/>
    <property type="match status" value="1"/>
</dbReference>
<comment type="subunit">
    <text evidence="7">Part of the 50S ribosomal subunit; part of the 5S rRNA/L5/L18/L25 subcomplex. Contacts the 5S and 23S rRNAs.</text>
</comment>
<evidence type="ECO:0000313" key="8">
    <source>
        <dbReference type="EMBL" id="SLM17812.1"/>
    </source>
</evidence>
<evidence type="ECO:0000256" key="7">
    <source>
        <dbReference type="HAMAP-Rule" id="MF_01337"/>
    </source>
</evidence>
<keyword evidence="3 7" id="KW-0694">RNA-binding</keyword>
<reference evidence="8" key="1">
    <citation type="submission" date="2017-02" db="EMBL/GenBank/DDBJ databases">
        <authorList>
            <person name="Regsiter A."/>
            <person name="William W."/>
        </authorList>
    </citation>
    <scope>NUCLEOTIDE SEQUENCE</scope>
    <source>
        <strain evidence="8">BdmA 4</strain>
    </source>
</reference>
<evidence type="ECO:0000256" key="2">
    <source>
        <dbReference type="ARBA" id="ARBA00022730"/>
    </source>
</evidence>
<proteinExistence type="inferred from homology"/>
<dbReference type="AlphaFoldDB" id="A0A3P3XNF8"/>
<evidence type="ECO:0000256" key="1">
    <source>
        <dbReference type="ARBA" id="ARBA00007116"/>
    </source>
</evidence>
<dbReference type="PANTHER" id="PTHR12899:SF3">
    <property type="entry name" value="LARGE RIBOSOMAL SUBUNIT PROTEIN UL18M"/>
    <property type="match status" value="1"/>
</dbReference>
<comment type="function">
    <text evidence="7">This is one of the proteins that bind and probably mediate the attachment of the 5S RNA into the large ribosomal subunit, where it forms part of the central protuberance.</text>
</comment>
<dbReference type="Pfam" id="PF00861">
    <property type="entry name" value="Ribosomal_L18p"/>
    <property type="match status" value="1"/>
</dbReference>
<dbReference type="InterPro" id="IPR004389">
    <property type="entry name" value="Ribosomal_uL18_bac-type"/>
</dbReference>
<dbReference type="EMBL" id="FWDO01000004">
    <property type="protein sequence ID" value="SLM17812.1"/>
    <property type="molecule type" value="Genomic_DNA"/>
</dbReference>
<gene>
    <name evidence="7 8" type="primary">rplR</name>
    <name evidence="8" type="ORF">SPIRO4BDMA_40381</name>
</gene>
<keyword evidence="5 7" id="KW-0687">Ribonucleoprotein</keyword>
<dbReference type="SUPFAM" id="SSF53137">
    <property type="entry name" value="Translational machinery components"/>
    <property type="match status" value="1"/>
</dbReference>
<evidence type="ECO:0000256" key="5">
    <source>
        <dbReference type="ARBA" id="ARBA00023274"/>
    </source>
</evidence>
<evidence type="ECO:0000256" key="3">
    <source>
        <dbReference type="ARBA" id="ARBA00022884"/>
    </source>
</evidence>
<name>A0A3P3XNF8_9SPIR</name>
<comment type="similarity">
    <text evidence="1 7">Belongs to the universal ribosomal protein uL18 family.</text>
</comment>
<dbReference type="GO" id="GO:0003735">
    <property type="term" value="F:structural constituent of ribosome"/>
    <property type="evidence" value="ECO:0007669"/>
    <property type="project" value="InterPro"/>
</dbReference>
<dbReference type="FunFam" id="3.30.420.100:FF:000001">
    <property type="entry name" value="50S ribosomal protein L18"/>
    <property type="match status" value="1"/>
</dbReference>
<accession>A0A3P3XNF8</accession>
<dbReference type="InterPro" id="IPR057268">
    <property type="entry name" value="Ribosomal_L18"/>
</dbReference>
<dbReference type="CDD" id="cd00432">
    <property type="entry name" value="Ribosomal_L18_L5e"/>
    <property type="match status" value="1"/>
</dbReference>
<keyword evidence="4 7" id="KW-0689">Ribosomal protein</keyword>
<dbReference type="GO" id="GO:0008097">
    <property type="term" value="F:5S rRNA binding"/>
    <property type="evidence" value="ECO:0007669"/>
    <property type="project" value="TreeGrafter"/>
</dbReference>
<sequence length="121" mass="13774">MSVRELSDKIRKREKRRTHIRKTITGAAEKPRMSVFRSNLHLYVQVIDDMSGHTLASVSTMEQQFRSLKPTIQTGSMIGEELGKRLLEKGITQVVFDRNGYKYHGIVKAIADGVRKAGIKF</sequence>
<dbReference type="PANTHER" id="PTHR12899">
    <property type="entry name" value="39S RIBOSOMAL PROTEIN L18, MITOCHONDRIAL"/>
    <property type="match status" value="1"/>
</dbReference>
<dbReference type="GO" id="GO:0022625">
    <property type="term" value="C:cytosolic large ribosomal subunit"/>
    <property type="evidence" value="ECO:0007669"/>
    <property type="project" value="TreeGrafter"/>
</dbReference>
<dbReference type="HAMAP" id="MF_01337_B">
    <property type="entry name" value="Ribosomal_uL18_B"/>
    <property type="match status" value="1"/>
</dbReference>
<evidence type="ECO:0000256" key="6">
    <source>
        <dbReference type="ARBA" id="ARBA00035197"/>
    </source>
</evidence>
<dbReference type="InterPro" id="IPR005484">
    <property type="entry name" value="Ribosomal_uL18_bac/plant/anim"/>
</dbReference>
<dbReference type="GO" id="GO:0006412">
    <property type="term" value="P:translation"/>
    <property type="evidence" value="ECO:0007669"/>
    <property type="project" value="UniProtKB-UniRule"/>
</dbReference>
<dbReference type="Gene3D" id="3.30.420.100">
    <property type="match status" value="1"/>
</dbReference>
<protein>
    <recommendedName>
        <fullName evidence="6 7">Large ribosomal subunit protein uL18</fullName>
    </recommendedName>
</protein>
<evidence type="ECO:0000256" key="4">
    <source>
        <dbReference type="ARBA" id="ARBA00022980"/>
    </source>
</evidence>
<keyword evidence="2 7" id="KW-0699">rRNA-binding</keyword>